<reference evidence="2" key="1">
    <citation type="submission" date="2022-11" db="EMBL/GenBank/DDBJ databases">
        <title>Minimal conservation of predation-associated metabolite biosynthetic gene clusters underscores biosynthetic potential of Myxococcota including descriptions for ten novel species: Archangium lansinium sp. nov., Myxococcus landrumus sp. nov., Nannocystis bai.</title>
        <authorList>
            <person name="Ahearne A."/>
            <person name="Stevens C."/>
            <person name="Phillips K."/>
        </authorList>
    </citation>
    <scope>NUCLEOTIDE SEQUENCE</scope>
    <source>
        <strain evidence="2">Na p29</strain>
    </source>
</reference>
<sequence>MKFGAGELAGGLEAGLRVRVDLDARAGIGEPGAAVVGQLVLGDRFDRRRGGGEVVGARVEVGELAARRIDVGRRHAEGDGGFLLGGGRRSERFAAGQRVPAAEQEHAAAGEGGGDPSTAAREGV</sequence>
<keyword evidence="3" id="KW-1185">Reference proteome</keyword>
<accession>A0A9X3EWT9</accession>
<comment type="caution">
    <text evidence="2">The sequence shown here is derived from an EMBL/GenBank/DDBJ whole genome shotgun (WGS) entry which is preliminary data.</text>
</comment>
<name>A0A9X3EWT9_9BACT</name>
<feature type="region of interest" description="Disordered" evidence="1">
    <location>
        <begin position="93"/>
        <end position="124"/>
    </location>
</feature>
<dbReference type="AlphaFoldDB" id="A0A9X3EWT9"/>
<evidence type="ECO:0000313" key="2">
    <source>
        <dbReference type="EMBL" id="MCY1010970.1"/>
    </source>
</evidence>
<evidence type="ECO:0000256" key="1">
    <source>
        <dbReference type="SAM" id="MobiDB-lite"/>
    </source>
</evidence>
<proteinExistence type="predicted"/>
<evidence type="ECO:0000313" key="3">
    <source>
        <dbReference type="Proteomes" id="UP001150924"/>
    </source>
</evidence>
<protein>
    <submittedName>
        <fullName evidence="2">Uncharacterized protein</fullName>
    </submittedName>
</protein>
<dbReference type="EMBL" id="JAPNKE010000002">
    <property type="protein sequence ID" value="MCY1010970.1"/>
    <property type="molecule type" value="Genomic_DNA"/>
</dbReference>
<dbReference type="RefSeq" id="WP_267774141.1">
    <property type="nucleotide sequence ID" value="NZ_JAPNKE010000002.1"/>
</dbReference>
<dbReference type="Proteomes" id="UP001150924">
    <property type="component" value="Unassembled WGS sequence"/>
</dbReference>
<organism evidence="2 3">
    <name type="scientific">Nannocystis pusilla</name>
    <dbReference type="NCBI Taxonomy" id="889268"/>
    <lineage>
        <taxon>Bacteria</taxon>
        <taxon>Pseudomonadati</taxon>
        <taxon>Myxococcota</taxon>
        <taxon>Polyangia</taxon>
        <taxon>Nannocystales</taxon>
        <taxon>Nannocystaceae</taxon>
        <taxon>Nannocystis</taxon>
    </lineage>
</organism>
<gene>
    <name evidence="2" type="ORF">OV079_36470</name>
</gene>